<dbReference type="Gene3D" id="1.20.1720.10">
    <property type="entry name" value="Multidrug resistance protein D"/>
    <property type="match status" value="1"/>
</dbReference>
<dbReference type="PANTHER" id="PTHR42718">
    <property type="entry name" value="MAJOR FACILITATOR SUPERFAMILY MULTIDRUG TRANSPORTER MFSC"/>
    <property type="match status" value="1"/>
</dbReference>
<gene>
    <name evidence="10" type="ORF">H6G97_07285</name>
</gene>
<organism evidence="10 11">
    <name type="scientific">Nostoc flagelliforme FACHB-838</name>
    <dbReference type="NCBI Taxonomy" id="2692904"/>
    <lineage>
        <taxon>Bacteria</taxon>
        <taxon>Bacillati</taxon>
        <taxon>Cyanobacteriota</taxon>
        <taxon>Cyanophyceae</taxon>
        <taxon>Nostocales</taxon>
        <taxon>Nostocaceae</taxon>
        <taxon>Nostoc</taxon>
    </lineage>
</organism>
<sequence>MNQDRVKAVTLAAMCFALFMANLDDTVMNMALPKIQTSLGSGLSGLQWILNAYTLPAASLVLPSGTLGDIYGRKRVFLSGLVIFTIASLICGLAPNLSILITGRTLQGIGSAALITGSLSIIADTFPEPKEKAKALGIWAAVSGLALVAGPALGGLLVDTLGWQSVFFLNLPLGAIAFRVTSRVVKESKDPNKQRLDVPGLLLSVIFLASLTYALTEGNAGLWRSPLIVLLLMVAGLSFVAFLFIESRSSHPMLPLSLFQNSTFTVVNIVEILVFFTLVSLLFIFSLFLQQVQGYSATAAGLRFLPMNGAFVIASICSGWFAARLGWRFTIATGLMLASIATFSLIRINANTEYGAILWSLVLSGFGSGLTLAPLAAVGLSSAPSTKVGIASAVINASNRLGTILGVAIQGTILTQQVASNLARSLSTWGLPSNLQDRLIADVLHGGFKVPSDLPINISGQAMHQAISNAFVSGLHATVLVASIALFGGAFLILVFVQPTFNQVTKNSFLSIKYKKQDKRI</sequence>
<dbReference type="PROSITE" id="PS50850">
    <property type="entry name" value="MFS"/>
    <property type="match status" value="1"/>
</dbReference>
<keyword evidence="6 8" id="KW-1133">Transmembrane helix</keyword>
<dbReference type="RefSeq" id="WP_190939983.1">
    <property type="nucleotide sequence ID" value="NZ_JACJSI010000009.1"/>
</dbReference>
<comment type="subcellular location">
    <subcellularLocation>
        <location evidence="1">Cell membrane</location>
        <topology evidence="1">Multi-pass membrane protein</topology>
    </subcellularLocation>
</comment>
<evidence type="ECO:0000313" key="10">
    <source>
        <dbReference type="EMBL" id="MBD2529383.1"/>
    </source>
</evidence>
<keyword evidence="5 8" id="KW-0812">Transmembrane</keyword>
<evidence type="ECO:0000256" key="4">
    <source>
        <dbReference type="ARBA" id="ARBA00022475"/>
    </source>
</evidence>
<dbReference type="Gene3D" id="1.20.1250.20">
    <property type="entry name" value="MFS general substrate transporter like domains"/>
    <property type="match status" value="1"/>
</dbReference>
<dbReference type="InterPro" id="IPR036259">
    <property type="entry name" value="MFS_trans_sf"/>
</dbReference>
<dbReference type="PANTHER" id="PTHR42718:SF9">
    <property type="entry name" value="MAJOR FACILITATOR SUPERFAMILY MULTIDRUG TRANSPORTER MFSC"/>
    <property type="match status" value="1"/>
</dbReference>
<dbReference type="SUPFAM" id="SSF103473">
    <property type="entry name" value="MFS general substrate transporter"/>
    <property type="match status" value="1"/>
</dbReference>
<name>A0ABR8DK65_9NOSO</name>
<comment type="caution">
    <text evidence="10">The sequence shown here is derived from an EMBL/GenBank/DDBJ whole genome shotgun (WGS) entry which is preliminary data.</text>
</comment>
<keyword evidence="4" id="KW-1003">Cell membrane</keyword>
<comment type="similarity">
    <text evidence="2">Belongs to the major facilitator superfamily. EmrB family.</text>
</comment>
<dbReference type="InterPro" id="IPR020846">
    <property type="entry name" value="MFS_dom"/>
</dbReference>
<evidence type="ECO:0000256" key="5">
    <source>
        <dbReference type="ARBA" id="ARBA00022692"/>
    </source>
</evidence>
<evidence type="ECO:0000256" key="6">
    <source>
        <dbReference type="ARBA" id="ARBA00022989"/>
    </source>
</evidence>
<evidence type="ECO:0000256" key="7">
    <source>
        <dbReference type="ARBA" id="ARBA00023136"/>
    </source>
</evidence>
<feature type="transmembrane region" description="Helical" evidence="8">
    <location>
        <begin position="475"/>
        <end position="497"/>
    </location>
</feature>
<feature type="transmembrane region" description="Helical" evidence="8">
    <location>
        <begin position="227"/>
        <end position="245"/>
    </location>
</feature>
<keyword evidence="3" id="KW-0813">Transport</keyword>
<dbReference type="Proteomes" id="UP000623440">
    <property type="component" value="Unassembled WGS sequence"/>
</dbReference>
<feature type="transmembrane region" description="Helical" evidence="8">
    <location>
        <begin position="105"/>
        <end position="123"/>
    </location>
</feature>
<feature type="transmembrane region" description="Helical" evidence="8">
    <location>
        <begin position="266"/>
        <end position="289"/>
    </location>
</feature>
<evidence type="ECO:0000256" key="1">
    <source>
        <dbReference type="ARBA" id="ARBA00004651"/>
    </source>
</evidence>
<keyword evidence="7 8" id="KW-0472">Membrane</keyword>
<evidence type="ECO:0000256" key="3">
    <source>
        <dbReference type="ARBA" id="ARBA00022448"/>
    </source>
</evidence>
<feature type="transmembrane region" description="Helical" evidence="8">
    <location>
        <begin position="135"/>
        <end position="154"/>
    </location>
</feature>
<dbReference type="EMBL" id="JACJSI010000009">
    <property type="protein sequence ID" value="MBD2529383.1"/>
    <property type="molecule type" value="Genomic_DNA"/>
</dbReference>
<accession>A0ABR8DK65</accession>
<evidence type="ECO:0000313" key="11">
    <source>
        <dbReference type="Proteomes" id="UP000623440"/>
    </source>
</evidence>
<feature type="transmembrane region" description="Helical" evidence="8">
    <location>
        <begin position="329"/>
        <end position="350"/>
    </location>
</feature>
<feature type="transmembrane region" description="Helical" evidence="8">
    <location>
        <begin position="301"/>
        <end position="322"/>
    </location>
</feature>
<feature type="transmembrane region" description="Helical" evidence="8">
    <location>
        <begin position="47"/>
        <end position="64"/>
    </location>
</feature>
<evidence type="ECO:0000256" key="2">
    <source>
        <dbReference type="ARBA" id="ARBA00008537"/>
    </source>
</evidence>
<feature type="transmembrane region" description="Helical" evidence="8">
    <location>
        <begin position="356"/>
        <end position="380"/>
    </location>
</feature>
<dbReference type="CDD" id="cd17321">
    <property type="entry name" value="MFS_MMR_MDR_like"/>
    <property type="match status" value="1"/>
</dbReference>
<dbReference type="PRINTS" id="PR01036">
    <property type="entry name" value="TCRTETB"/>
</dbReference>
<protein>
    <submittedName>
        <fullName evidence="10">MFS transporter</fullName>
    </submittedName>
</protein>
<proteinExistence type="inferred from homology"/>
<feature type="transmembrane region" description="Helical" evidence="8">
    <location>
        <begin position="76"/>
        <end position="99"/>
    </location>
</feature>
<dbReference type="InterPro" id="IPR004638">
    <property type="entry name" value="EmrB-like"/>
</dbReference>
<evidence type="ECO:0000259" key="9">
    <source>
        <dbReference type="PROSITE" id="PS50850"/>
    </source>
</evidence>
<dbReference type="NCBIfam" id="TIGR00711">
    <property type="entry name" value="efflux_EmrB"/>
    <property type="match status" value="1"/>
</dbReference>
<dbReference type="Pfam" id="PF07690">
    <property type="entry name" value="MFS_1"/>
    <property type="match status" value="1"/>
</dbReference>
<evidence type="ECO:0000256" key="8">
    <source>
        <dbReference type="SAM" id="Phobius"/>
    </source>
</evidence>
<feature type="domain" description="Major facilitator superfamily (MFS) profile" evidence="9">
    <location>
        <begin position="10"/>
        <end position="500"/>
    </location>
</feature>
<keyword evidence="11" id="KW-1185">Reference proteome</keyword>
<dbReference type="InterPro" id="IPR011701">
    <property type="entry name" value="MFS"/>
</dbReference>
<feature type="transmembrane region" description="Helical" evidence="8">
    <location>
        <begin position="198"/>
        <end position="215"/>
    </location>
</feature>
<reference evidence="10 11" key="1">
    <citation type="journal article" date="2020" name="ISME J.">
        <title>Comparative genomics reveals insights into cyanobacterial evolution and habitat adaptation.</title>
        <authorList>
            <person name="Chen M.Y."/>
            <person name="Teng W.K."/>
            <person name="Zhao L."/>
            <person name="Hu C.X."/>
            <person name="Zhou Y.K."/>
            <person name="Han B.P."/>
            <person name="Song L.R."/>
            <person name="Shu W.S."/>
        </authorList>
    </citation>
    <scope>NUCLEOTIDE SEQUENCE [LARGE SCALE GENOMIC DNA]</scope>
    <source>
        <strain evidence="10 11">FACHB-838</strain>
    </source>
</reference>